<dbReference type="GO" id="GO:0004222">
    <property type="term" value="F:metalloendopeptidase activity"/>
    <property type="evidence" value="ECO:0007669"/>
    <property type="project" value="InterPro"/>
</dbReference>
<dbReference type="EMBL" id="JACYWE010000001">
    <property type="protein sequence ID" value="MBD8505438.1"/>
    <property type="molecule type" value="Genomic_DNA"/>
</dbReference>
<proteinExistence type="inferred from homology"/>
<evidence type="ECO:0000313" key="5">
    <source>
        <dbReference type="EMBL" id="MBD8505438.1"/>
    </source>
</evidence>
<dbReference type="InterPro" id="IPR007863">
    <property type="entry name" value="Peptidase_M16_C"/>
</dbReference>
<protein>
    <submittedName>
        <fullName evidence="5">Insulinase family protein</fullName>
    </submittedName>
</protein>
<dbReference type="InterPro" id="IPR001431">
    <property type="entry name" value="Pept_M16_Zn_BS"/>
</dbReference>
<dbReference type="GO" id="GO:0006508">
    <property type="term" value="P:proteolysis"/>
    <property type="evidence" value="ECO:0007669"/>
    <property type="project" value="InterPro"/>
</dbReference>
<evidence type="ECO:0000259" key="3">
    <source>
        <dbReference type="Pfam" id="PF00675"/>
    </source>
</evidence>
<feature type="domain" description="Peptidase M16 C-terminal" evidence="4">
    <location>
        <begin position="149"/>
        <end position="326"/>
    </location>
</feature>
<dbReference type="Pfam" id="PF05193">
    <property type="entry name" value="Peptidase_M16_C"/>
    <property type="match status" value="1"/>
</dbReference>
<dbReference type="InterPro" id="IPR011249">
    <property type="entry name" value="Metalloenz_LuxS/M16"/>
</dbReference>
<dbReference type="PANTHER" id="PTHR11851">
    <property type="entry name" value="METALLOPROTEASE"/>
    <property type="match status" value="1"/>
</dbReference>
<evidence type="ECO:0000313" key="6">
    <source>
        <dbReference type="Proteomes" id="UP000642993"/>
    </source>
</evidence>
<dbReference type="PROSITE" id="PS00143">
    <property type="entry name" value="INSULINASE"/>
    <property type="match status" value="1"/>
</dbReference>
<keyword evidence="6" id="KW-1185">Reference proteome</keyword>
<dbReference type="Pfam" id="PF00675">
    <property type="entry name" value="Peptidase_M16"/>
    <property type="match status" value="1"/>
</dbReference>
<gene>
    <name evidence="5" type="ORF">HT102_02900</name>
</gene>
<dbReference type="PANTHER" id="PTHR11851:SF49">
    <property type="entry name" value="MITOCHONDRIAL-PROCESSING PEPTIDASE SUBUNIT ALPHA"/>
    <property type="match status" value="1"/>
</dbReference>
<evidence type="ECO:0000256" key="2">
    <source>
        <dbReference type="RuleBase" id="RU004447"/>
    </source>
</evidence>
<sequence>MPGTRSAAVGLWIGTGSRDEHPSHAGAAHFLEHLLFKATPTRNAQDFAETMDAGGGELNAFTAREHTCFYAHVLDTDLELAIDLVTDVVLRGRCLSADVEVERGVVLDELAMRDDDADDMLGDAFLEAILPGHRLGRPIIGSVESIEAMTRRQLKGFHRARYQPEHMVLAVAGNIEHRDVVGMLRQHAAEAVEGQHHPAPRRAGDLALRPEPVLTVHERDTEQIHVALGMRSFGRHDPRRWALSVLDNVCGGGMSSRLFQEVRENRGLPYSVYSSAHTFADAGALGIYAGCHEDNLTEVIEVVEHVLVDLAVNGITAAECERAKGSLRGQLVLGLEDVQARMNRIGRSEISYGDQMPVADTIARIEAVTLDEVNEVARELFRRPLGAALVGPYENSAAAPPRLRELCGQGWPVGG</sequence>
<dbReference type="InterPro" id="IPR011765">
    <property type="entry name" value="Pept_M16_N"/>
</dbReference>
<dbReference type="SUPFAM" id="SSF63411">
    <property type="entry name" value="LuxS/MPP-like metallohydrolase"/>
    <property type="match status" value="2"/>
</dbReference>
<feature type="domain" description="Peptidase M16 N-terminal" evidence="3">
    <location>
        <begin position="3"/>
        <end position="141"/>
    </location>
</feature>
<dbReference type="GO" id="GO:0046872">
    <property type="term" value="F:metal ion binding"/>
    <property type="evidence" value="ECO:0007669"/>
    <property type="project" value="InterPro"/>
</dbReference>
<dbReference type="Proteomes" id="UP000642993">
    <property type="component" value="Unassembled WGS sequence"/>
</dbReference>
<dbReference type="InterPro" id="IPR050361">
    <property type="entry name" value="MPP/UQCRC_Complex"/>
</dbReference>
<evidence type="ECO:0000256" key="1">
    <source>
        <dbReference type="ARBA" id="ARBA00007261"/>
    </source>
</evidence>
<comment type="caution">
    <text evidence="5">The sequence shown here is derived from an EMBL/GenBank/DDBJ whole genome shotgun (WGS) entry which is preliminary data.</text>
</comment>
<name>A0A927JA97_9ACTN</name>
<evidence type="ECO:0000259" key="4">
    <source>
        <dbReference type="Pfam" id="PF05193"/>
    </source>
</evidence>
<reference evidence="5" key="1">
    <citation type="submission" date="2020-09" db="EMBL/GenBank/DDBJ databases">
        <title>Hoyosella lacisalsi sp. nov., a halotolerant actinobacterium isolated from soil of Lake Gudzhirganskoe.</title>
        <authorList>
            <person name="Yang Q."/>
            <person name="Guo P.Y."/>
            <person name="Liu S.W."/>
            <person name="Li F.N."/>
            <person name="Sun C.H."/>
        </authorList>
    </citation>
    <scope>NUCLEOTIDE SEQUENCE</scope>
    <source>
        <strain evidence="5">G463</strain>
    </source>
</reference>
<accession>A0A927JA97</accession>
<comment type="similarity">
    <text evidence="1 2">Belongs to the peptidase M16 family.</text>
</comment>
<organism evidence="5 6">
    <name type="scientific">Lolliginicoccus lacisalsi</name>
    <dbReference type="NCBI Taxonomy" id="2742202"/>
    <lineage>
        <taxon>Bacteria</taxon>
        <taxon>Bacillati</taxon>
        <taxon>Actinomycetota</taxon>
        <taxon>Actinomycetes</taxon>
        <taxon>Mycobacteriales</taxon>
        <taxon>Hoyosellaceae</taxon>
        <taxon>Lolliginicoccus</taxon>
    </lineage>
</organism>
<dbReference type="Gene3D" id="3.30.830.10">
    <property type="entry name" value="Metalloenzyme, LuxS/M16 peptidase-like"/>
    <property type="match status" value="2"/>
</dbReference>
<dbReference type="AlphaFoldDB" id="A0A927JA97"/>